<dbReference type="EMBL" id="AMFJ01034391">
    <property type="protein sequence ID" value="EKD29476.1"/>
    <property type="molecule type" value="Genomic_DNA"/>
</dbReference>
<dbReference type="InterPro" id="IPR002881">
    <property type="entry name" value="DUF58"/>
</dbReference>
<name>K1XWZ5_9BACT</name>
<feature type="domain" description="DUF58" evidence="1">
    <location>
        <begin position="38"/>
        <end position="215"/>
    </location>
</feature>
<reference evidence="2" key="1">
    <citation type="journal article" date="2012" name="Science">
        <title>Fermentation, hydrogen, and sulfur metabolism in multiple uncultivated bacterial phyla.</title>
        <authorList>
            <person name="Wrighton K.C."/>
            <person name="Thomas B.C."/>
            <person name="Sharon I."/>
            <person name="Miller C.S."/>
            <person name="Castelle C.J."/>
            <person name="VerBerkmoes N.C."/>
            <person name="Wilkins M.J."/>
            <person name="Hettich R.L."/>
            <person name="Lipton M.S."/>
            <person name="Williams K.H."/>
            <person name="Long P.E."/>
            <person name="Banfield J.F."/>
        </authorList>
    </citation>
    <scope>NUCLEOTIDE SEQUENCE [LARGE SCALE GENOMIC DNA]</scope>
</reference>
<evidence type="ECO:0000259" key="1">
    <source>
        <dbReference type="Pfam" id="PF01882"/>
    </source>
</evidence>
<accession>K1XWZ5</accession>
<gene>
    <name evidence="2" type="ORF">ACD_78C00391G0006</name>
</gene>
<sequence>MKHPFQLINLVTLKKVSALFAGNYKTSFHGSGIEFAGIREYTFGDSVGDIDWKTTARMGKTYIKTYEEDRERKVLFLLDMGASMRFGSGSVTKFDTLSEIFSILSFSSVGNDDPIGAWFFADQILNTLKIKKWMAHLGVIRQEFETFRAKLDTKESSLSPIITELFKKKIRNHLIFLFSDSLEALPQKEFRTLADQNDLVFIHIFDTFENTLMGSLVHTTDDVYIDGGDMRKRQQYIDERNRLLADFRHDIIRLGGSYLSLDENQNVYKELYKFFKGRQKR</sequence>
<organism evidence="2">
    <name type="scientific">uncultured bacterium</name>
    <name type="common">gcode 4</name>
    <dbReference type="NCBI Taxonomy" id="1234023"/>
    <lineage>
        <taxon>Bacteria</taxon>
        <taxon>environmental samples</taxon>
    </lineage>
</organism>
<dbReference type="InterPro" id="IPR036465">
    <property type="entry name" value="vWFA_dom_sf"/>
</dbReference>
<proteinExistence type="predicted"/>
<dbReference type="PANTHER" id="PTHR33608:SF6">
    <property type="entry name" value="BLL2464 PROTEIN"/>
    <property type="match status" value="1"/>
</dbReference>
<dbReference type="Pfam" id="PF01882">
    <property type="entry name" value="DUF58"/>
    <property type="match status" value="1"/>
</dbReference>
<comment type="caution">
    <text evidence="2">The sequence shown here is derived from an EMBL/GenBank/DDBJ whole genome shotgun (WGS) entry which is preliminary data.</text>
</comment>
<evidence type="ECO:0000313" key="2">
    <source>
        <dbReference type="EMBL" id="EKD29476.1"/>
    </source>
</evidence>
<dbReference type="PANTHER" id="PTHR33608">
    <property type="entry name" value="BLL2464 PROTEIN"/>
    <property type="match status" value="1"/>
</dbReference>
<dbReference type="AlphaFoldDB" id="K1XWZ5"/>
<protein>
    <recommendedName>
        <fullName evidence="1">DUF58 domain-containing protein</fullName>
    </recommendedName>
</protein>
<dbReference type="SUPFAM" id="SSF53300">
    <property type="entry name" value="vWA-like"/>
    <property type="match status" value="1"/>
</dbReference>